<reference evidence="1 2" key="1">
    <citation type="submission" date="2017-06" db="EMBL/GenBank/DDBJ databases">
        <title>Sequencing and comparative analysis of myxobacterial genomes.</title>
        <authorList>
            <person name="Rupp O."/>
            <person name="Goesmann A."/>
            <person name="Sogaard-Andersen L."/>
        </authorList>
    </citation>
    <scope>NUCLEOTIDE SEQUENCE [LARGE SCALE GENOMIC DNA]</scope>
    <source>
        <strain evidence="1 2">DSM 52655</strain>
    </source>
</reference>
<dbReference type="Gene3D" id="3.40.50.1820">
    <property type="entry name" value="alpha/beta hydrolase"/>
    <property type="match status" value="1"/>
</dbReference>
<dbReference type="AlphaFoldDB" id="A0A250JAX1"/>
<evidence type="ECO:0000313" key="2">
    <source>
        <dbReference type="Proteomes" id="UP000217257"/>
    </source>
</evidence>
<dbReference type="KEGG" id="cfus:CYFUS_006179"/>
<evidence type="ECO:0000313" key="1">
    <source>
        <dbReference type="EMBL" id="ATB40723.1"/>
    </source>
</evidence>
<evidence type="ECO:0008006" key="3">
    <source>
        <dbReference type="Google" id="ProtNLM"/>
    </source>
</evidence>
<sequence>MVAPDMQMAVLQFKRRNSVVRQLLRVPETWLASAGVGILSALCIVGSSARGLIATILLGLLWGAVRGRALVAKAFTRSFAACVEVQRAAVRHEKPDVVVGSSWGGAIAAELIILGEWSGPTLLLAPAVLKACEWMGQTDSADKMARIRARSMQMPIVVFHDPSDETVPHQHSVELARGSGIDFRSVNAGGHRLMGLLNRGELAEAIKELGTSRQQA</sequence>
<dbReference type="EMBL" id="CP022098">
    <property type="protein sequence ID" value="ATB40723.1"/>
    <property type="molecule type" value="Genomic_DNA"/>
</dbReference>
<proteinExistence type="predicted"/>
<organism evidence="1 2">
    <name type="scientific">Cystobacter fuscus</name>
    <dbReference type="NCBI Taxonomy" id="43"/>
    <lineage>
        <taxon>Bacteria</taxon>
        <taxon>Pseudomonadati</taxon>
        <taxon>Myxococcota</taxon>
        <taxon>Myxococcia</taxon>
        <taxon>Myxococcales</taxon>
        <taxon>Cystobacterineae</taxon>
        <taxon>Archangiaceae</taxon>
        <taxon>Cystobacter</taxon>
    </lineage>
</organism>
<dbReference type="SUPFAM" id="SSF53474">
    <property type="entry name" value="alpha/beta-Hydrolases"/>
    <property type="match status" value="1"/>
</dbReference>
<dbReference type="Proteomes" id="UP000217257">
    <property type="component" value="Chromosome"/>
</dbReference>
<name>A0A250JAX1_9BACT</name>
<gene>
    <name evidence="1" type="ORF">CYFUS_006179</name>
</gene>
<dbReference type="InterPro" id="IPR029058">
    <property type="entry name" value="AB_hydrolase_fold"/>
</dbReference>
<protein>
    <recommendedName>
        <fullName evidence="3">Alpha/beta hydrolase</fullName>
    </recommendedName>
</protein>
<accession>A0A250JAX1</accession>